<evidence type="ECO:0000313" key="2">
    <source>
        <dbReference type="Proteomes" id="UP000580797"/>
    </source>
</evidence>
<protein>
    <submittedName>
        <fullName evidence="1">Glycosyltransferase involved in cell wall biosynthesis</fullName>
    </submittedName>
</protein>
<proteinExistence type="predicted"/>
<dbReference type="PANTHER" id="PTHR12526:SF638">
    <property type="entry name" value="SPORE COAT PROTEIN SA"/>
    <property type="match status" value="1"/>
</dbReference>
<gene>
    <name evidence="1" type="ORF">HD598_000133</name>
</gene>
<dbReference type="SUPFAM" id="SSF53756">
    <property type="entry name" value="UDP-Glycosyltransferase/glycogen phosphorylase"/>
    <property type="match status" value="1"/>
</dbReference>
<dbReference type="RefSeq" id="WP_183662981.1">
    <property type="nucleotide sequence ID" value="NZ_BAAARH010000009.1"/>
</dbReference>
<sequence>MSVSQERLFIAANNGDIGGGEVMLLAIAEAARALGKSIVIVAPSAPESLLLEARKRGFETVEIPAKSRQRYLFGLRKWRKKTGTQSLLWCNGLLPAAATGGMKHRIVHLHQLPTGKLKAAWAFARRSASVVLVPSAHMKREISNAVLFSNWSDEIRVLDEATDFSGHDVRIGFIGRFSSDKGLPILIDALNLAARKSDVTLRLVLAGGPKFVDIDDQRRIVEAIEDSEVPVDLLGWVRPEQFFAKIDIAVVPSVWAEPFGLVATEAMSARVPLVVSDAGALPEIVGSEYPWIAEAGDTESLAETILNVIRCPESKKVAVVQSAFERWDLLYSPKAGRESVKKLLRTIEGK</sequence>
<dbReference type="EMBL" id="JACHDR010000001">
    <property type="protein sequence ID" value="MBB5511446.1"/>
    <property type="molecule type" value="Genomic_DNA"/>
</dbReference>
<dbReference type="PANTHER" id="PTHR12526">
    <property type="entry name" value="GLYCOSYLTRANSFERASE"/>
    <property type="match status" value="1"/>
</dbReference>
<name>A0A7W8WXN2_9MICC</name>
<reference evidence="1 2" key="1">
    <citation type="submission" date="2020-08" db="EMBL/GenBank/DDBJ databases">
        <title>Sequencing the genomes of 1000 actinobacteria strains.</title>
        <authorList>
            <person name="Klenk H.-P."/>
        </authorList>
    </citation>
    <scope>NUCLEOTIDE SEQUENCE [LARGE SCALE GENOMIC DNA]</scope>
    <source>
        <strain evidence="1 2">DSM 105783</strain>
    </source>
</reference>
<accession>A0A7W8WXN2</accession>
<dbReference type="Gene3D" id="3.40.50.2000">
    <property type="entry name" value="Glycogen Phosphorylase B"/>
    <property type="match status" value="2"/>
</dbReference>
<organism evidence="1 2">
    <name type="scientific">Neomicrococcus aestuarii</name>
    <dbReference type="NCBI Taxonomy" id="556325"/>
    <lineage>
        <taxon>Bacteria</taxon>
        <taxon>Bacillati</taxon>
        <taxon>Actinomycetota</taxon>
        <taxon>Actinomycetes</taxon>
        <taxon>Micrococcales</taxon>
        <taxon>Micrococcaceae</taxon>
        <taxon>Neomicrococcus</taxon>
    </lineage>
</organism>
<keyword evidence="1" id="KW-0808">Transferase</keyword>
<evidence type="ECO:0000313" key="1">
    <source>
        <dbReference type="EMBL" id="MBB5511446.1"/>
    </source>
</evidence>
<dbReference type="AlphaFoldDB" id="A0A7W8WXN2"/>
<comment type="caution">
    <text evidence="1">The sequence shown here is derived from an EMBL/GenBank/DDBJ whole genome shotgun (WGS) entry which is preliminary data.</text>
</comment>
<dbReference type="Proteomes" id="UP000580797">
    <property type="component" value="Unassembled WGS sequence"/>
</dbReference>
<dbReference type="GO" id="GO:0016757">
    <property type="term" value="F:glycosyltransferase activity"/>
    <property type="evidence" value="ECO:0007669"/>
    <property type="project" value="TreeGrafter"/>
</dbReference>
<dbReference type="Pfam" id="PF13692">
    <property type="entry name" value="Glyco_trans_1_4"/>
    <property type="match status" value="1"/>
</dbReference>
<dbReference type="CDD" id="cd03801">
    <property type="entry name" value="GT4_PimA-like"/>
    <property type="match status" value="1"/>
</dbReference>